<feature type="transmembrane region" description="Helical" evidence="5">
    <location>
        <begin position="242"/>
        <end position="261"/>
    </location>
</feature>
<dbReference type="InterPro" id="IPR050638">
    <property type="entry name" value="AA-Vitamin_Transporters"/>
</dbReference>
<comment type="subcellular location">
    <subcellularLocation>
        <location evidence="1">Membrane</location>
        <topology evidence="1">Multi-pass membrane protein</topology>
    </subcellularLocation>
</comment>
<feature type="transmembrane region" description="Helical" evidence="5">
    <location>
        <begin position="208"/>
        <end position="230"/>
    </location>
</feature>
<dbReference type="EMBL" id="JANUHB010000001">
    <property type="protein sequence ID" value="MCS0807486.1"/>
    <property type="molecule type" value="Genomic_DNA"/>
</dbReference>
<keyword evidence="4 5" id="KW-0472">Membrane</keyword>
<dbReference type="Proteomes" id="UP001206126">
    <property type="component" value="Unassembled WGS sequence"/>
</dbReference>
<dbReference type="InterPro" id="IPR000620">
    <property type="entry name" value="EamA_dom"/>
</dbReference>
<evidence type="ECO:0000313" key="7">
    <source>
        <dbReference type="EMBL" id="MCS0807486.1"/>
    </source>
</evidence>
<evidence type="ECO:0000256" key="2">
    <source>
        <dbReference type="ARBA" id="ARBA00022692"/>
    </source>
</evidence>
<evidence type="ECO:0000259" key="6">
    <source>
        <dbReference type="Pfam" id="PF00892"/>
    </source>
</evidence>
<dbReference type="Pfam" id="PF00892">
    <property type="entry name" value="EamA"/>
    <property type="match status" value="2"/>
</dbReference>
<dbReference type="Gene3D" id="1.10.3730.20">
    <property type="match status" value="1"/>
</dbReference>
<feature type="transmembrane region" description="Helical" evidence="5">
    <location>
        <begin position="122"/>
        <end position="140"/>
    </location>
</feature>
<feature type="transmembrane region" description="Helical" evidence="5">
    <location>
        <begin position="33"/>
        <end position="54"/>
    </location>
</feature>
<name>A0ABT2DAM6_9BURK</name>
<keyword evidence="8" id="KW-1185">Reference proteome</keyword>
<evidence type="ECO:0000313" key="8">
    <source>
        <dbReference type="Proteomes" id="UP001206126"/>
    </source>
</evidence>
<feature type="domain" description="EamA" evidence="6">
    <location>
        <begin position="9"/>
        <end position="138"/>
    </location>
</feature>
<comment type="caution">
    <text evidence="7">The sequence shown here is derived from an EMBL/GenBank/DDBJ whole genome shotgun (WGS) entry which is preliminary data.</text>
</comment>
<evidence type="ECO:0000256" key="3">
    <source>
        <dbReference type="ARBA" id="ARBA00022989"/>
    </source>
</evidence>
<sequence>MNTANLIRLVTLAAIWGGSFLFMRISAPVLGPAVLIEWRVLLAALFLMVVGLVLRRRAAPLNLRENWKHFLVLGFFNSALPFLLFAFSARTLSASVMSVVNATAPMWGAIIGAVWGRQPIKARTALGLVLGTVGVAVLAGFDKVSAKPGAGIALVATLAAACSYGIATTYARSARSVAPFANAHGSMWAAALLVLPALPFFPQPGQPTLTVAASVVALGVLCSGIAYLLYFRLIEEIGPTSALTVTFLNPVFRILWGSLFLGEVVGWYTVAGAAIVLVGTALVTGFTPRFGRAPAVAAGK</sequence>
<dbReference type="SUPFAM" id="SSF103481">
    <property type="entry name" value="Multidrug resistance efflux transporter EmrE"/>
    <property type="match status" value="2"/>
</dbReference>
<protein>
    <submittedName>
        <fullName evidence="7">DMT family transporter</fullName>
    </submittedName>
</protein>
<reference evidence="7 8" key="1">
    <citation type="submission" date="2022-08" db="EMBL/GenBank/DDBJ databases">
        <title>Reclassification of Massilia species as members of the genera Telluria, Duganella, Pseudoduganella, Mokoshia gen. nov. and Zemynaea gen. nov. using orthogonal and non-orthogonal genome-based approaches.</title>
        <authorList>
            <person name="Bowman J.P."/>
        </authorList>
    </citation>
    <scope>NUCLEOTIDE SEQUENCE [LARGE SCALE GENOMIC DNA]</scope>
    <source>
        <strain evidence="7 8">JCM 31605</strain>
    </source>
</reference>
<feature type="domain" description="EamA" evidence="6">
    <location>
        <begin position="153"/>
        <end position="284"/>
    </location>
</feature>
<dbReference type="PANTHER" id="PTHR32322:SF9">
    <property type="entry name" value="AMINO-ACID METABOLITE EFFLUX PUMP-RELATED"/>
    <property type="match status" value="1"/>
</dbReference>
<organism evidence="7 8">
    <name type="scientific">Massilia agilis</name>
    <dbReference type="NCBI Taxonomy" id="1811226"/>
    <lineage>
        <taxon>Bacteria</taxon>
        <taxon>Pseudomonadati</taxon>
        <taxon>Pseudomonadota</taxon>
        <taxon>Betaproteobacteria</taxon>
        <taxon>Burkholderiales</taxon>
        <taxon>Oxalobacteraceae</taxon>
        <taxon>Telluria group</taxon>
        <taxon>Massilia</taxon>
    </lineage>
</organism>
<dbReference type="PANTHER" id="PTHR32322">
    <property type="entry name" value="INNER MEMBRANE TRANSPORTER"/>
    <property type="match status" value="1"/>
</dbReference>
<feature type="transmembrane region" description="Helical" evidence="5">
    <location>
        <begin position="66"/>
        <end position="88"/>
    </location>
</feature>
<gene>
    <name evidence="7" type="ORF">NX774_06045</name>
</gene>
<keyword evidence="3 5" id="KW-1133">Transmembrane helix</keyword>
<evidence type="ECO:0000256" key="4">
    <source>
        <dbReference type="ARBA" id="ARBA00023136"/>
    </source>
</evidence>
<feature type="transmembrane region" description="Helical" evidence="5">
    <location>
        <begin position="152"/>
        <end position="171"/>
    </location>
</feature>
<accession>A0ABT2DAM6</accession>
<evidence type="ECO:0000256" key="5">
    <source>
        <dbReference type="SAM" id="Phobius"/>
    </source>
</evidence>
<dbReference type="InterPro" id="IPR037185">
    <property type="entry name" value="EmrE-like"/>
</dbReference>
<feature type="transmembrane region" description="Helical" evidence="5">
    <location>
        <begin position="94"/>
        <end position="115"/>
    </location>
</feature>
<keyword evidence="2 5" id="KW-0812">Transmembrane</keyword>
<evidence type="ECO:0000256" key="1">
    <source>
        <dbReference type="ARBA" id="ARBA00004141"/>
    </source>
</evidence>
<feature type="transmembrane region" description="Helical" evidence="5">
    <location>
        <begin position="7"/>
        <end position="27"/>
    </location>
</feature>
<dbReference type="RefSeq" id="WP_258821251.1">
    <property type="nucleotide sequence ID" value="NZ_JANUHB010000001.1"/>
</dbReference>
<feature type="transmembrane region" description="Helical" evidence="5">
    <location>
        <begin position="267"/>
        <end position="286"/>
    </location>
</feature>
<feature type="transmembrane region" description="Helical" evidence="5">
    <location>
        <begin position="183"/>
        <end position="202"/>
    </location>
</feature>
<proteinExistence type="predicted"/>